<organism evidence="1 2">
    <name type="scientific">Tegillarca granosa</name>
    <name type="common">Malaysian cockle</name>
    <name type="synonym">Anadara granosa</name>
    <dbReference type="NCBI Taxonomy" id="220873"/>
    <lineage>
        <taxon>Eukaryota</taxon>
        <taxon>Metazoa</taxon>
        <taxon>Spiralia</taxon>
        <taxon>Lophotrochozoa</taxon>
        <taxon>Mollusca</taxon>
        <taxon>Bivalvia</taxon>
        <taxon>Autobranchia</taxon>
        <taxon>Pteriomorphia</taxon>
        <taxon>Arcoida</taxon>
        <taxon>Arcoidea</taxon>
        <taxon>Arcidae</taxon>
        <taxon>Tegillarca</taxon>
    </lineage>
</organism>
<protein>
    <recommendedName>
        <fullName evidence="3">Capsid protein</fullName>
    </recommendedName>
</protein>
<evidence type="ECO:0008006" key="3">
    <source>
        <dbReference type="Google" id="ProtNLM"/>
    </source>
</evidence>
<keyword evidence="2" id="KW-1185">Reference proteome</keyword>
<gene>
    <name evidence="1" type="ORF">KUTeg_002715</name>
</gene>
<dbReference type="EMBL" id="JARBDR010000145">
    <property type="protein sequence ID" value="KAJ8319734.1"/>
    <property type="molecule type" value="Genomic_DNA"/>
</dbReference>
<proteinExistence type="predicted"/>
<reference evidence="1 2" key="1">
    <citation type="submission" date="2022-12" db="EMBL/GenBank/DDBJ databases">
        <title>Chromosome-level genome of Tegillarca granosa.</title>
        <authorList>
            <person name="Kim J."/>
        </authorList>
    </citation>
    <scope>NUCLEOTIDE SEQUENCE [LARGE SCALE GENOMIC DNA]</scope>
    <source>
        <strain evidence="1">Teg-2019</strain>
        <tissue evidence="1">Adductor muscle</tissue>
    </source>
</reference>
<evidence type="ECO:0000313" key="2">
    <source>
        <dbReference type="Proteomes" id="UP001217089"/>
    </source>
</evidence>
<accession>A0ABQ9FR36</accession>
<sequence length="297" mass="33364">MATFNKEFFHEVLPNQLDIFNLPGTQTAVERMYYQDIRPLSQLSPKASVIETTYFAESKLVDLQGPIHHDLFEMDRFFRNQVGISIKFYRTVQKVSVNPAVIMGHNQMLSKTNAKYPYTRTEVKAMTIATGLVTFTWDNIFQGLRPNKIVVGFTNSQATAGTYTNNSFEFQHCDLKSLNLSVDGIAVNGTPISVSYNNSTGVNTPQAVTSLYEATGKWMNDYGMQLDRDDISGGFALYAFNIEADFNQSGYITLLKQGICRLDAVFGTSLSAPTNCLIYAEYPGYFEINQNRDIITD</sequence>
<comment type="caution">
    <text evidence="1">The sequence shown here is derived from an EMBL/GenBank/DDBJ whole genome shotgun (WGS) entry which is preliminary data.</text>
</comment>
<evidence type="ECO:0000313" key="1">
    <source>
        <dbReference type="EMBL" id="KAJ8319734.1"/>
    </source>
</evidence>
<dbReference type="Proteomes" id="UP001217089">
    <property type="component" value="Unassembled WGS sequence"/>
</dbReference>
<name>A0ABQ9FR36_TEGGR</name>